<dbReference type="InterPro" id="IPR005829">
    <property type="entry name" value="Sugar_transporter_CS"/>
</dbReference>
<evidence type="ECO:0000256" key="2">
    <source>
        <dbReference type="ARBA" id="ARBA00010992"/>
    </source>
</evidence>
<evidence type="ECO:0000256" key="5">
    <source>
        <dbReference type="ARBA" id="ARBA00022692"/>
    </source>
</evidence>
<keyword evidence="6 15" id="KW-1133">Transmembrane helix</keyword>
<evidence type="ECO:0000313" key="18">
    <source>
        <dbReference type="Proteomes" id="UP000221165"/>
    </source>
</evidence>
<comment type="catalytic activity">
    <reaction evidence="8">
        <text>D-galactose(in) = D-galactose(out)</text>
        <dbReference type="Rhea" id="RHEA:34915"/>
        <dbReference type="ChEBI" id="CHEBI:4139"/>
    </reaction>
    <physiologicalReaction direction="right-to-left" evidence="8">
        <dbReference type="Rhea" id="RHEA:34917"/>
    </physiologicalReaction>
</comment>
<keyword evidence="5 15" id="KW-0812">Transmembrane</keyword>
<dbReference type="GO" id="GO:0016020">
    <property type="term" value="C:membrane"/>
    <property type="evidence" value="ECO:0007669"/>
    <property type="project" value="UniProtKB-SubCell"/>
</dbReference>
<reference evidence="17 18" key="1">
    <citation type="journal article" date="2017" name="Int. J. Parasitol.">
        <title>The genome of the protozoan parasite Cystoisospora suis and a reverse vaccinology approach to identify vaccine candidates.</title>
        <authorList>
            <person name="Palmieri N."/>
            <person name="Shrestha A."/>
            <person name="Ruttkowski B."/>
            <person name="Beck T."/>
            <person name="Vogl C."/>
            <person name="Tomley F."/>
            <person name="Blake D.P."/>
            <person name="Joachim A."/>
        </authorList>
    </citation>
    <scope>NUCLEOTIDE SEQUENCE [LARGE SCALE GENOMIC DNA]</scope>
    <source>
        <strain evidence="17 18">Wien I</strain>
    </source>
</reference>
<dbReference type="InterPro" id="IPR003663">
    <property type="entry name" value="Sugar/inositol_transpt"/>
</dbReference>
<evidence type="ECO:0000259" key="16">
    <source>
        <dbReference type="PROSITE" id="PS50850"/>
    </source>
</evidence>
<gene>
    <name evidence="17" type="ORF">CSUI_005189</name>
</gene>
<dbReference type="AlphaFoldDB" id="A0A2C6KXY2"/>
<dbReference type="PANTHER" id="PTHR48020">
    <property type="entry name" value="PROTON MYO-INOSITOL COTRANSPORTER"/>
    <property type="match status" value="1"/>
</dbReference>
<dbReference type="PROSITE" id="PS50850">
    <property type="entry name" value="MFS"/>
    <property type="match status" value="1"/>
</dbReference>
<feature type="transmembrane region" description="Helical" evidence="15">
    <location>
        <begin position="305"/>
        <end position="328"/>
    </location>
</feature>
<feature type="transmembrane region" description="Helical" evidence="15">
    <location>
        <begin position="39"/>
        <end position="56"/>
    </location>
</feature>
<comment type="subunit">
    <text evidence="3">Homodimer.</text>
</comment>
<evidence type="ECO:0000256" key="13">
    <source>
        <dbReference type="ARBA" id="ARBA00044710"/>
    </source>
</evidence>
<dbReference type="Gene3D" id="1.20.1250.20">
    <property type="entry name" value="MFS general substrate transporter like domains"/>
    <property type="match status" value="1"/>
</dbReference>
<dbReference type="PROSITE" id="PS00217">
    <property type="entry name" value="SUGAR_TRANSPORT_2"/>
    <property type="match status" value="1"/>
</dbReference>
<organism evidence="17 18">
    <name type="scientific">Cystoisospora suis</name>
    <dbReference type="NCBI Taxonomy" id="483139"/>
    <lineage>
        <taxon>Eukaryota</taxon>
        <taxon>Sar</taxon>
        <taxon>Alveolata</taxon>
        <taxon>Apicomplexa</taxon>
        <taxon>Conoidasida</taxon>
        <taxon>Coccidia</taxon>
        <taxon>Eucoccidiorida</taxon>
        <taxon>Eimeriorina</taxon>
        <taxon>Sarcocystidae</taxon>
        <taxon>Cystoisospora</taxon>
    </lineage>
</organism>
<keyword evidence="7 15" id="KW-0472">Membrane</keyword>
<protein>
    <recommendedName>
        <fullName evidence="14">Hexose transporter 1</fullName>
    </recommendedName>
</protein>
<evidence type="ECO:0000256" key="6">
    <source>
        <dbReference type="ARBA" id="ARBA00022989"/>
    </source>
</evidence>
<dbReference type="PANTHER" id="PTHR48020:SF12">
    <property type="entry name" value="PROTON MYO-INOSITOL COTRANSPORTER"/>
    <property type="match status" value="1"/>
</dbReference>
<evidence type="ECO:0000256" key="15">
    <source>
        <dbReference type="SAM" id="Phobius"/>
    </source>
</evidence>
<keyword evidence="17" id="KW-0762">Sugar transport</keyword>
<comment type="catalytic activity">
    <reaction evidence="13">
        <text>D-fructose(out) = D-fructose(in)</text>
        <dbReference type="Rhea" id="RHEA:60372"/>
        <dbReference type="ChEBI" id="CHEBI:37721"/>
    </reaction>
    <physiologicalReaction direction="left-to-right" evidence="13">
        <dbReference type="Rhea" id="RHEA:60373"/>
    </physiologicalReaction>
</comment>
<feature type="transmembrane region" description="Helical" evidence="15">
    <location>
        <begin position="228"/>
        <end position="249"/>
    </location>
</feature>
<dbReference type="InterPro" id="IPR020846">
    <property type="entry name" value="MFS_dom"/>
</dbReference>
<comment type="catalytic activity">
    <reaction evidence="11">
        <text>D-mannose(out) = D-mannose(in)</text>
        <dbReference type="Rhea" id="RHEA:78391"/>
        <dbReference type="ChEBI" id="CHEBI:4208"/>
    </reaction>
    <physiologicalReaction direction="left-to-right" evidence="11">
        <dbReference type="Rhea" id="RHEA:78392"/>
    </physiologicalReaction>
</comment>
<dbReference type="PRINTS" id="PR00171">
    <property type="entry name" value="SUGRTRNSPORT"/>
</dbReference>
<feature type="domain" description="Major facilitator superfamily (MFS) profile" evidence="16">
    <location>
        <begin position="1"/>
        <end position="423"/>
    </location>
</feature>
<feature type="transmembrane region" description="Helical" evidence="15">
    <location>
        <begin position="256"/>
        <end position="278"/>
    </location>
</feature>
<comment type="catalytic activity">
    <reaction evidence="10">
        <text>D-xylose(out) = D-xylose(in)</text>
        <dbReference type="Rhea" id="RHEA:78427"/>
        <dbReference type="ChEBI" id="CHEBI:53455"/>
    </reaction>
    <physiologicalReaction direction="left-to-right" evidence="10">
        <dbReference type="Rhea" id="RHEA:78428"/>
    </physiologicalReaction>
</comment>
<evidence type="ECO:0000313" key="17">
    <source>
        <dbReference type="EMBL" id="PHJ20968.1"/>
    </source>
</evidence>
<evidence type="ECO:0000256" key="12">
    <source>
        <dbReference type="ARBA" id="ARBA00044668"/>
    </source>
</evidence>
<evidence type="ECO:0000256" key="7">
    <source>
        <dbReference type="ARBA" id="ARBA00023136"/>
    </source>
</evidence>
<evidence type="ECO:0000256" key="8">
    <source>
        <dbReference type="ARBA" id="ARBA00044637"/>
    </source>
</evidence>
<evidence type="ECO:0000256" key="4">
    <source>
        <dbReference type="ARBA" id="ARBA00022448"/>
    </source>
</evidence>
<comment type="caution">
    <text evidence="17">The sequence shown here is derived from an EMBL/GenBank/DDBJ whole genome shotgun (WGS) entry which is preliminary data.</text>
</comment>
<dbReference type="InterPro" id="IPR036259">
    <property type="entry name" value="MFS_trans_sf"/>
</dbReference>
<evidence type="ECO:0000256" key="10">
    <source>
        <dbReference type="ARBA" id="ARBA00044656"/>
    </source>
</evidence>
<proteinExistence type="inferred from homology"/>
<keyword evidence="4" id="KW-0813">Transport</keyword>
<accession>A0A2C6KXY2</accession>
<dbReference type="InterPro" id="IPR005828">
    <property type="entry name" value="MFS_sugar_transport-like"/>
</dbReference>
<comment type="similarity">
    <text evidence="2">Belongs to the major facilitator superfamily. Sugar transporter (TC 2.A.1.1) family.</text>
</comment>
<dbReference type="Pfam" id="PF00083">
    <property type="entry name" value="Sugar_tr"/>
    <property type="match status" value="1"/>
</dbReference>
<dbReference type="GO" id="GO:0022857">
    <property type="term" value="F:transmembrane transporter activity"/>
    <property type="evidence" value="ECO:0007669"/>
    <property type="project" value="InterPro"/>
</dbReference>
<dbReference type="SUPFAM" id="SSF103473">
    <property type="entry name" value="MFS general substrate transporter"/>
    <property type="match status" value="1"/>
</dbReference>
<evidence type="ECO:0000256" key="14">
    <source>
        <dbReference type="ARBA" id="ARBA00044780"/>
    </source>
</evidence>
<feature type="transmembrane region" description="Helical" evidence="15">
    <location>
        <begin position="193"/>
        <end position="216"/>
    </location>
</feature>
<evidence type="ECO:0000256" key="3">
    <source>
        <dbReference type="ARBA" id="ARBA00011738"/>
    </source>
</evidence>
<dbReference type="RefSeq" id="XP_067922653.1">
    <property type="nucleotide sequence ID" value="XM_068065367.1"/>
</dbReference>
<evidence type="ECO:0000256" key="11">
    <source>
        <dbReference type="ARBA" id="ARBA00044662"/>
    </source>
</evidence>
<feature type="transmembrane region" description="Helical" evidence="15">
    <location>
        <begin position="95"/>
        <end position="117"/>
    </location>
</feature>
<dbReference type="OrthoDB" id="330209at2759"/>
<dbReference type="GeneID" id="94428578"/>
<dbReference type="Proteomes" id="UP000221165">
    <property type="component" value="Unassembled WGS sequence"/>
</dbReference>
<evidence type="ECO:0000256" key="9">
    <source>
        <dbReference type="ARBA" id="ARBA00044648"/>
    </source>
</evidence>
<dbReference type="VEuPathDB" id="ToxoDB:CSUI_005189"/>
<sequence>MSDRIGRKPGLALSDVCLLVGSIAMGTGQAFWVTLFGRFVVGMGVGLGFVVYATYTSEVAPPDRRGQLVACQEVAQCFGCLVAYAMAAACGEKAWRYLLGMGGILAAVQILGEVLILPESPRFFVQHGREDDAAASLRKLGMTDPVAVAAVIEEFKAEREQYGDLSGGLEERRTWKASWRQQFEKMQCYRGSLLIAVGCAVAQNFTAANSVIYFTIDIFRLASICDPLLPGVGVGIVKFAGVVVCLFFVDRWGRRFLLLTGTAGTLLCHILMATGFALQEGGMPLAAAAACGGGIEQSSPPYAKLLIVALLIYIFFWNTSWAALMFVVASEVLPNSLRGLGMGLTITTFWIFSFIMQSALEPLFSAITIPGKLVHSRSPTGVSAAMSPDAVGRSSLTWFVFRPCLVVLDGDEVAECLLEVCSA</sequence>
<name>A0A2C6KXY2_9APIC</name>
<dbReference type="InterPro" id="IPR050814">
    <property type="entry name" value="Myo-inositol_Transporter"/>
</dbReference>
<comment type="catalytic activity">
    <reaction evidence="9">
        <text>D-glucose(out) = D-glucose(in)</text>
        <dbReference type="Rhea" id="RHEA:60376"/>
        <dbReference type="ChEBI" id="CHEBI:4167"/>
    </reaction>
    <physiologicalReaction direction="left-to-right" evidence="9">
        <dbReference type="Rhea" id="RHEA:60377"/>
    </physiologicalReaction>
</comment>
<comment type="catalytic activity">
    <reaction evidence="12">
        <text>D-glucosamine(out) = D-glucosamine(in)</text>
        <dbReference type="Rhea" id="RHEA:78423"/>
        <dbReference type="ChEBI" id="CHEBI:58723"/>
    </reaction>
    <physiologicalReaction direction="left-to-right" evidence="12">
        <dbReference type="Rhea" id="RHEA:78424"/>
    </physiologicalReaction>
</comment>
<feature type="transmembrane region" description="Helical" evidence="15">
    <location>
        <begin position="340"/>
        <end position="360"/>
    </location>
</feature>
<keyword evidence="18" id="KW-1185">Reference proteome</keyword>
<dbReference type="EMBL" id="MIGC01002503">
    <property type="protein sequence ID" value="PHJ20968.1"/>
    <property type="molecule type" value="Genomic_DNA"/>
</dbReference>
<comment type="subcellular location">
    <subcellularLocation>
        <location evidence="1">Membrane</location>
        <topology evidence="1">Multi-pass membrane protein</topology>
    </subcellularLocation>
</comment>
<evidence type="ECO:0000256" key="1">
    <source>
        <dbReference type="ARBA" id="ARBA00004141"/>
    </source>
</evidence>